<dbReference type="InterPro" id="IPR010333">
    <property type="entry name" value="VirJ"/>
</dbReference>
<dbReference type="Gene3D" id="3.40.50.1820">
    <property type="entry name" value="alpha/beta hydrolase"/>
    <property type="match status" value="2"/>
</dbReference>
<protein>
    <submittedName>
        <fullName evidence="3">Type IV secretory pathway, VirJ component</fullName>
    </submittedName>
</protein>
<dbReference type="RefSeq" id="WP_075851565.1">
    <property type="nucleotide sequence ID" value="NZ_FMAC01000001.1"/>
</dbReference>
<dbReference type="ESTHER" id="9rhiz-a0a1c3u8s7">
    <property type="family name" value="VirJ"/>
</dbReference>
<sequence length="465" mass="49769">MILKYAMSLAFACMLSVGLLVSGPARADADDAKYDLGMIPAPHIMRPQGKVSSEIVLISDLAGWGDKEKAVADKLVASGSLVIGIDYPSFLASLNKYDVKQNDGCIYIVSDLESLSQQVQRSFADSTYQLPIIAGVGAGGAMALTIAAQTPDATVAGTLAVDPTAGIGLKQELCTPAEKKTDGDMVSFGLQEGALPNPILVTFTANAPKDGRDHVEEIQKDHPEVQTTDSDNADTYATLEASLADLMKTIDSAKSPLGLPVDIMETTPTEDTLAIVYSGDGGWRDIDKEVGSYLQDQGIPVVGVDTLHYFWTEKDPQQTANDLGRIIDFYTKRFKVKHVVLVGYSFGADVLPASYNRLPQSEKDKIVQMSLLSLSQKVDYVISVMGWLGASSEGKGGDPVNDLKSINPKMVQCVYGKDDDEDVACPLLKGTGAEVIAMDGGHHFDDDYEALANHIINGLKSRLGE</sequence>
<proteinExistence type="predicted"/>
<organism evidence="3 4">
    <name type="scientific">Rhizobium hainanense</name>
    <dbReference type="NCBI Taxonomy" id="52131"/>
    <lineage>
        <taxon>Bacteria</taxon>
        <taxon>Pseudomonadati</taxon>
        <taxon>Pseudomonadota</taxon>
        <taxon>Alphaproteobacteria</taxon>
        <taxon>Hyphomicrobiales</taxon>
        <taxon>Rhizobiaceae</taxon>
        <taxon>Rhizobium/Agrobacterium group</taxon>
        <taxon>Rhizobium</taxon>
    </lineage>
</organism>
<keyword evidence="4" id="KW-1185">Reference proteome</keyword>
<feature type="domain" description="Bacterial virulence" evidence="2">
    <location>
        <begin position="271"/>
        <end position="462"/>
    </location>
</feature>
<dbReference type="AlphaFoldDB" id="A0A1C3U8S7"/>
<evidence type="ECO:0000313" key="4">
    <source>
        <dbReference type="Proteomes" id="UP000186228"/>
    </source>
</evidence>
<keyword evidence="1" id="KW-0732">Signal</keyword>
<dbReference type="InterPro" id="IPR029058">
    <property type="entry name" value="AB_hydrolase_fold"/>
</dbReference>
<evidence type="ECO:0000259" key="2">
    <source>
        <dbReference type="Pfam" id="PF06057"/>
    </source>
</evidence>
<dbReference type="PIRSF" id="PIRSF029063">
    <property type="entry name" value="IV_sec_VirJ"/>
    <property type="match status" value="1"/>
</dbReference>
<name>A0A1C3U8S7_9HYPH</name>
<feature type="signal peptide" evidence="1">
    <location>
        <begin position="1"/>
        <end position="27"/>
    </location>
</feature>
<dbReference type="InterPro" id="IPR011225">
    <property type="entry name" value="IV_sec_VirJ"/>
</dbReference>
<reference evidence="4" key="1">
    <citation type="submission" date="2016-08" db="EMBL/GenBank/DDBJ databases">
        <authorList>
            <person name="Varghese N."/>
            <person name="Submissions Spin"/>
        </authorList>
    </citation>
    <scope>NUCLEOTIDE SEQUENCE [LARGE SCALE GENOMIC DNA]</scope>
    <source>
        <strain evidence="4">CCBAU 57015</strain>
    </source>
</reference>
<gene>
    <name evidence="3" type="ORF">GA0061100_101990</name>
</gene>
<dbReference type="Pfam" id="PF06057">
    <property type="entry name" value="VirJ"/>
    <property type="match status" value="1"/>
</dbReference>
<evidence type="ECO:0000313" key="3">
    <source>
        <dbReference type="EMBL" id="SCB11883.1"/>
    </source>
</evidence>
<dbReference type="Proteomes" id="UP000186228">
    <property type="component" value="Unassembled WGS sequence"/>
</dbReference>
<dbReference type="EMBL" id="FMAC01000001">
    <property type="protein sequence ID" value="SCB11883.1"/>
    <property type="molecule type" value="Genomic_DNA"/>
</dbReference>
<dbReference type="SUPFAM" id="SSF53474">
    <property type="entry name" value="alpha/beta-Hydrolases"/>
    <property type="match status" value="2"/>
</dbReference>
<evidence type="ECO:0000256" key="1">
    <source>
        <dbReference type="SAM" id="SignalP"/>
    </source>
</evidence>
<dbReference type="OrthoDB" id="9807916at2"/>
<dbReference type="STRING" id="52131.GA0061100_101990"/>
<feature type="chain" id="PRO_5008682857" evidence="1">
    <location>
        <begin position="28"/>
        <end position="465"/>
    </location>
</feature>
<accession>A0A1C3U8S7</accession>